<dbReference type="InterPro" id="IPR003583">
    <property type="entry name" value="Hlx-hairpin-Hlx_DNA-bd_motif"/>
</dbReference>
<dbReference type="AlphaFoldDB" id="A0A6N7X2Y1"/>
<dbReference type="InterPro" id="IPR051675">
    <property type="entry name" value="Endo/Exo/Phosphatase_dom_1"/>
</dbReference>
<keyword evidence="1" id="KW-0812">Transmembrane</keyword>
<dbReference type="RefSeq" id="WP_167829303.1">
    <property type="nucleotide sequence ID" value="NZ_BRXN01000056.1"/>
</dbReference>
<evidence type="ECO:0000256" key="1">
    <source>
        <dbReference type="SAM" id="Phobius"/>
    </source>
</evidence>
<dbReference type="GO" id="GO:0015627">
    <property type="term" value="C:type II protein secretion system complex"/>
    <property type="evidence" value="ECO:0007669"/>
    <property type="project" value="TreeGrafter"/>
</dbReference>
<dbReference type="Proteomes" id="UP000471052">
    <property type="component" value="Unassembled WGS sequence"/>
</dbReference>
<evidence type="ECO:0000259" key="2">
    <source>
        <dbReference type="SMART" id="SM00278"/>
    </source>
</evidence>
<dbReference type="GO" id="GO:0003677">
    <property type="term" value="F:DNA binding"/>
    <property type="evidence" value="ECO:0007669"/>
    <property type="project" value="UniProtKB-KW"/>
</dbReference>
<protein>
    <submittedName>
        <fullName evidence="3">ComEA family DNA-binding protein</fullName>
    </submittedName>
    <submittedName>
        <fullName evidence="4">Helix-hairpin-helix domain-containing protein</fullName>
    </submittedName>
</protein>
<evidence type="ECO:0000313" key="5">
    <source>
        <dbReference type="Proteomes" id="UP000471052"/>
    </source>
</evidence>
<sequence>MLETIKAKVSEHKVLAASFGTVFAMLLAFFVWSQVTQPKVEAESSLPVISSQLASSSSEQVKSKTASSQSQTTSGKIVADIKGAVTNEGVYELPAGSRVTDLVKMAGGFTEEADRKSVNLAEKVSDEAVVYVAKIGEEVSPATKFPSTASGSQTEAATGTINLNTATATELQTISGIGAKRAQDIIDYREANGGFTSVEELKNVSGIGDKTLEKLKSEVSID</sequence>
<dbReference type="GO" id="GO:0015628">
    <property type="term" value="P:protein secretion by the type II secretion system"/>
    <property type="evidence" value="ECO:0007669"/>
    <property type="project" value="TreeGrafter"/>
</dbReference>
<feature type="transmembrane region" description="Helical" evidence="1">
    <location>
        <begin position="12"/>
        <end position="32"/>
    </location>
</feature>
<dbReference type="EMBL" id="VUNP01000024">
    <property type="protein sequence ID" value="MST53971.1"/>
    <property type="molecule type" value="Genomic_DNA"/>
</dbReference>
<dbReference type="PANTHER" id="PTHR21180:SF32">
    <property type="entry name" value="ENDONUCLEASE_EXONUCLEASE_PHOSPHATASE FAMILY DOMAIN-CONTAINING PROTEIN 1"/>
    <property type="match status" value="1"/>
</dbReference>
<dbReference type="Pfam" id="PF12836">
    <property type="entry name" value="HHH_3"/>
    <property type="match status" value="1"/>
</dbReference>
<dbReference type="NCBIfam" id="TIGR00426">
    <property type="entry name" value="competence protein ComEA helix-hairpin-helix repeat region"/>
    <property type="match status" value="1"/>
</dbReference>
<keyword evidence="1" id="KW-0472">Membrane</keyword>
<reference evidence="4 6" key="2">
    <citation type="submission" date="2022-12" db="EMBL/GenBank/DDBJ databases">
        <title>Streptococcus alactolyticus LGM, complete genome.</title>
        <authorList>
            <person name="Liu Z."/>
            <person name="Mu C."/>
            <person name="Zhu W."/>
        </authorList>
    </citation>
    <scope>NUCLEOTIDE SEQUENCE [LARGE SCALE GENOMIC DNA]</scope>
    <source>
        <strain evidence="4 6">LGM</strain>
    </source>
</reference>
<evidence type="ECO:0000313" key="3">
    <source>
        <dbReference type="EMBL" id="MST53971.1"/>
    </source>
</evidence>
<evidence type="ECO:0000313" key="6">
    <source>
        <dbReference type="Proteomes" id="UP001212085"/>
    </source>
</evidence>
<accession>A0A6N7X2Y1</accession>
<gene>
    <name evidence="3" type="ORF">FYJ82_06160</name>
    <name evidence="4" type="ORF">O6R09_02845</name>
</gene>
<keyword evidence="1" id="KW-1133">Transmembrane helix</keyword>
<dbReference type="EMBL" id="CP114883">
    <property type="protein sequence ID" value="WBB07223.1"/>
    <property type="molecule type" value="Genomic_DNA"/>
</dbReference>
<dbReference type="Gene3D" id="3.10.560.10">
    <property type="entry name" value="Outer membrane lipoprotein wza domain like"/>
    <property type="match status" value="1"/>
</dbReference>
<dbReference type="Pfam" id="PF10531">
    <property type="entry name" value="SLBB"/>
    <property type="match status" value="1"/>
</dbReference>
<feature type="domain" description="Helix-hairpin-helix DNA-binding motif class 1" evidence="2">
    <location>
        <begin position="169"/>
        <end position="188"/>
    </location>
</feature>
<dbReference type="InterPro" id="IPR019554">
    <property type="entry name" value="Soluble_ligand-bd"/>
</dbReference>
<dbReference type="InterPro" id="IPR010994">
    <property type="entry name" value="RuvA_2-like"/>
</dbReference>
<dbReference type="SMART" id="SM00278">
    <property type="entry name" value="HhH1"/>
    <property type="match status" value="2"/>
</dbReference>
<dbReference type="SUPFAM" id="SSF47781">
    <property type="entry name" value="RuvA domain 2-like"/>
    <property type="match status" value="1"/>
</dbReference>
<evidence type="ECO:0000313" key="4">
    <source>
        <dbReference type="EMBL" id="WBB07223.1"/>
    </source>
</evidence>
<name>A0A6N7X2Y1_STRAY</name>
<keyword evidence="3" id="KW-0238">DNA-binding</keyword>
<keyword evidence="6" id="KW-1185">Reference proteome</keyword>
<dbReference type="PANTHER" id="PTHR21180">
    <property type="entry name" value="ENDONUCLEASE/EXONUCLEASE/PHOSPHATASE FAMILY DOMAIN-CONTAINING PROTEIN 1"/>
    <property type="match status" value="1"/>
</dbReference>
<reference evidence="3 5" key="1">
    <citation type="submission" date="2019-08" db="EMBL/GenBank/DDBJ databases">
        <title>In-depth cultivation of the pig gut microbiome towards novel bacterial diversity and tailored functional studies.</title>
        <authorList>
            <person name="Wylensek D."/>
            <person name="Hitch T.C.A."/>
            <person name="Clavel T."/>
        </authorList>
    </citation>
    <scope>NUCLEOTIDE SEQUENCE [LARGE SCALE GENOMIC DNA]</scope>
    <source>
        <strain evidence="3 5">BL-178-WT-3A</strain>
    </source>
</reference>
<dbReference type="GO" id="GO:0006281">
    <property type="term" value="P:DNA repair"/>
    <property type="evidence" value="ECO:0007669"/>
    <property type="project" value="InterPro"/>
</dbReference>
<organism evidence="3 5">
    <name type="scientific">Streptococcus alactolyticus</name>
    <dbReference type="NCBI Taxonomy" id="29389"/>
    <lineage>
        <taxon>Bacteria</taxon>
        <taxon>Bacillati</taxon>
        <taxon>Bacillota</taxon>
        <taxon>Bacilli</taxon>
        <taxon>Lactobacillales</taxon>
        <taxon>Streptococcaceae</taxon>
        <taxon>Streptococcus</taxon>
    </lineage>
</organism>
<proteinExistence type="predicted"/>
<dbReference type="InterPro" id="IPR004509">
    <property type="entry name" value="Competence_ComEA_HhH"/>
</dbReference>
<feature type="domain" description="Helix-hairpin-helix DNA-binding motif class 1" evidence="2">
    <location>
        <begin position="199"/>
        <end position="218"/>
    </location>
</feature>
<dbReference type="Gene3D" id="1.10.150.310">
    <property type="entry name" value="Tex RuvX-like domain-like"/>
    <property type="match status" value="1"/>
</dbReference>
<dbReference type="Proteomes" id="UP001212085">
    <property type="component" value="Chromosome"/>
</dbReference>